<keyword evidence="3 5" id="KW-0195">Cyclin</keyword>
<dbReference type="AlphaFoldDB" id="A7TKE4"/>
<evidence type="ECO:0000259" key="6">
    <source>
        <dbReference type="SMART" id="SM00385"/>
    </source>
</evidence>
<name>A7TKE4_VANPO</name>
<dbReference type="KEGG" id="vpo:Kpol_538p31"/>
<dbReference type="GO" id="GO:0051301">
    <property type="term" value="P:cell division"/>
    <property type="evidence" value="ECO:0007669"/>
    <property type="project" value="UniProtKB-KW"/>
</dbReference>
<dbReference type="InterPro" id="IPR036915">
    <property type="entry name" value="Cyclin-like_sf"/>
</dbReference>
<evidence type="ECO:0000313" key="7">
    <source>
        <dbReference type="EMBL" id="EDO17271.1"/>
    </source>
</evidence>
<dbReference type="RefSeq" id="XP_001645129.1">
    <property type="nucleotide sequence ID" value="XM_001645079.1"/>
</dbReference>
<dbReference type="InterPro" id="IPR039361">
    <property type="entry name" value="Cyclin"/>
</dbReference>
<proteinExistence type="inferred from homology"/>
<evidence type="ECO:0000256" key="2">
    <source>
        <dbReference type="ARBA" id="ARBA00022618"/>
    </source>
</evidence>
<dbReference type="GO" id="GO:0044843">
    <property type="term" value="P:cell cycle G1/S phase transition"/>
    <property type="evidence" value="ECO:0007669"/>
    <property type="project" value="UniProtKB-ARBA"/>
</dbReference>
<dbReference type="GO" id="GO:0016538">
    <property type="term" value="F:cyclin-dependent protein serine/threonine kinase regulator activity"/>
    <property type="evidence" value="ECO:0007669"/>
    <property type="project" value="UniProtKB-ARBA"/>
</dbReference>
<evidence type="ECO:0000256" key="1">
    <source>
        <dbReference type="ARBA" id="ARBA00008742"/>
    </source>
</evidence>
<dbReference type="Proteomes" id="UP000000267">
    <property type="component" value="Unassembled WGS sequence"/>
</dbReference>
<comment type="similarity">
    <text evidence="1 5">Belongs to the cyclin family.</text>
</comment>
<feature type="domain" description="Cyclin-like" evidence="6">
    <location>
        <begin position="50"/>
        <end position="136"/>
    </location>
</feature>
<dbReference type="FunFam" id="1.10.472.10:FF:000010">
    <property type="entry name" value="G1/S-specific cyclin Cln1"/>
    <property type="match status" value="1"/>
</dbReference>
<dbReference type="PhylomeDB" id="A7TKE4"/>
<dbReference type="Pfam" id="PF00134">
    <property type="entry name" value="Cyclin_N"/>
    <property type="match status" value="1"/>
</dbReference>
<dbReference type="OrthoDB" id="5590282at2759"/>
<dbReference type="SMART" id="SM00385">
    <property type="entry name" value="CYCLIN"/>
    <property type="match status" value="1"/>
</dbReference>
<dbReference type="GeneID" id="5545477"/>
<dbReference type="EMBL" id="DS480407">
    <property type="protein sequence ID" value="EDO17271.1"/>
    <property type="molecule type" value="Genomic_DNA"/>
</dbReference>
<dbReference type="SUPFAM" id="SSF47954">
    <property type="entry name" value="Cyclin-like"/>
    <property type="match status" value="1"/>
</dbReference>
<gene>
    <name evidence="7" type="ORF">Kpol_538p31</name>
</gene>
<dbReference type="InterPro" id="IPR013763">
    <property type="entry name" value="Cyclin-like_dom"/>
</dbReference>
<organism evidence="8">
    <name type="scientific">Vanderwaltozyma polyspora (strain ATCC 22028 / DSM 70294 / BCRC 21397 / CBS 2163 / NBRC 10782 / NRRL Y-8283 / UCD 57-17)</name>
    <name type="common">Kluyveromyces polysporus</name>
    <dbReference type="NCBI Taxonomy" id="436907"/>
    <lineage>
        <taxon>Eukaryota</taxon>
        <taxon>Fungi</taxon>
        <taxon>Dikarya</taxon>
        <taxon>Ascomycota</taxon>
        <taxon>Saccharomycotina</taxon>
        <taxon>Saccharomycetes</taxon>
        <taxon>Saccharomycetales</taxon>
        <taxon>Saccharomycetaceae</taxon>
        <taxon>Vanderwaltozyma</taxon>
    </lineage>
</organism>
<dbReference type="PANTHER" id="PTHR10177">
    <property type="entry name" value="CYCLINS"/>
    <property type="match status" value="1"/>
</dbReference>
<dbReference type="InterPro" id="IPR006671">
    <property type="entry name" value="Cyclin_N"/>
</dbReference>
<reference evidence="7 8" key="1">
    <citation type="journal article" date="2007" name="Proc. Natl. Acad. Sci. U.S.A.">
        <title>Independent sorting-out of thousands of duplicated gene pairs in two yeast species descended from a whole-genome duplication.</title>
        <authorList>
            <person name="Scannell D.R."/>
            <person name="Frank A.C."/>
            <person name="Conant G.C."/>
            <person name="Byrne K.P."/>
            <person name="Woolfit M."/>
            <person name="Wolfe K.H."/>
        </authorList>
    </citation>
    <scope>NUCLEOTIDE SEQUENCE [LARGE SCALE GENOMIC DNA]</scope>
    <source>
        <strain evidence="8">ATCC 22028 / DSM 70294 / BCRC 21397 / CBS 2163 / NBRC 10782 / NRRL Y-8283 / UCD 57-17</strain>
    </source>
</reference>
<keyword evidence="2" id="KW-0132">Cell division</keyword>
<accession>A7TKE4</accession>
<protein>
    <recommendedName>
        <fullName evidence="6">Cyclin-like domain-containing protein</fullName>
    </recommendedName>
</protein>
<evidence type="ECO:0000256" key="3">
    <source>
        <dbReference type="ARBA" id="ARBA00023127"/>
    </source>
</evidence>
<dbReference type="GO" id="GO:0051726">
    <property type="term" value="P:regulation of cell cycle"/>
    <property type="evidence" value="ECO:0007669"/>
    <property type="project" value="UniProtKB-ARBA"/>
</dbReference>
<evidence type="ECO:0000313" key="8">
    <source>
        <dbReference type="Proteomes" id="UP000000267"/>
    </source>
</evidence>
<dbReference type="HOGENOM" id="CLU_769869_0_0_1"/>
<keyword evidence="8" id="KW-1185">Reference proteome</keyword>
<dbReference type="STRING" id="436907.A7TKE4"/>
<dbReference type="Gene3D" id="1.10.472.10">
    <property type="entry name" value="Cyclin-like"/>
    <property type="match status" value="1"/>
</dbReference>
<dbReference type="InParanoid" id="A7TKE4"/>
<sequence length="360" mass="42044">MQLIDCHTSFINEYCNDYKPPLKSVVLTNSIETFKQQPYITDDSRKIIIDFTLFVHHKLDLSRSTLFQAFSIIDHYTCNYIIYPSQLQLLALTSLWISSKFWDVKNKCIRMKHLLQLCSKLYDSSEFIDMERQLLKSFNWDIRSLPTMNEIINQLLFELSLPIENHELLQEGSMMIAEWSYLNIDLTYSYSTLEIAKGCVHLMLLITNAENIGDKYPCIDAKILCISLKLLEVVNDENISYSNLQIAYPNFYNFIEVFQNNYYLLQDIILDEINYVTIVGNDNNTSFYQSSKDEPIGDSAYRAKSNEGEDYFSQNAIDQDKQFTLRAQVLKDNRFKITNRNYVPLTPCTPKNLMMKGTFA</sequence>
<dbReference type="GO" id="GO:0044772">
    <property type="term" value="P:mitotic cell cycle phase transition"/>
    <property type="evidence" value="ECO:0007669"/>
    <property type="project" value="UniProtKB-ARBA"/>
</dbReference>
<evidence type="ECO:0000256" key="4">
    <source>
        <dbReference type="ARBA" id="ARBA00023306"/>
    </source>
</evidence>
<keyword evidence="4" id="KW-0131">Cell cycle</keyword>
<evidence type="ECO:0000256" key="5">
    <source>
        <dbReference type="RuleBase" id="RU000383"/>
    </source>
</evidence>
<dbReference type="eggNOG" id="KOG0653">
    <property type="taxonomic scope" value="Eukaryota"/>
</dbReference>